<evidence type="ECO:0000313" key="1">
    <source>
        <dbReference type="EMBL" id="PKU43774.1"/>
    </source>
</evidence>
<proteinExistence type="predicted"/>
<reference evidence="2" key="1">
    <citation type="submission" date="2017-11" db="EMBL/GenBank/DDBJ databases">
        <authorList>
            <person name="Lima N.C."/>
            <person name="Parody-Merino A.M."/>
            <person name="Battley P.F."/>
            <person name="Fidler A.E."/>
            <person name="Prosdocimi F."/>
        </authorList>
    </citation>
    <scope>NUCLEOTIDE SEQUENCE [LARGE SCALE GENOMIC DNA]</scope>
</reference>
<sequence length="111" mass="12089">MYFPAGSMRTSLKTAVSSASRELLAPGRTNAATRKEFLFQHVTTQVSGCGMFEGISDSRTGASTKTLGFYTMEDPSKHKASSAGLKPGLLRDLCLSSLERRRLREDLINAD</sequence>
<name>A0A2I0UCL5_LIMLA</name>
<dbReference type="Proteomes" id="UP000233556">
    <property type="component" value="Unassembled WGS sequence"/>
</dbReference>
<evidence type="ECO:0000313" key="2">
    <source>
        <dbReference type="Proteomes" id="UP000233556"/>
    </source>
</evidence>
<accession>A0A2I0UCL5</accession>
<gene>
    <name evidence="1" type="ORF">llap_5934</name>
</gene>
<dbReference type="AlphaFoldDB" id="A0A2I0UCL5"/>
<organism evidence="1 2">
    <name type="scientific">Limosa lapponica baueri</name>
    <dbReference type="NCBI Taxonomy" id="1758121"/>
    <lineage>
        <taxon>Eukaryota</taxon>
        <taxon>Metazoa</taxon>
        <taxon>Chordata</taxon>
        <taxon>Craniata</taxon>
        <taxon>Vertebrata</taxon>
        <taxon>Euteleostomi</taxon>
        <taxon>Archelosauria</taxon>
        <taxon>Archosauria</taxon>
        <taxon>Dinosauria</taxon>
        <taxon>Saurischia</taxon>
        <taxon>Theropoda</taxon>
        <taxon>Coelurosauria</taxon>
        <taxon>Aves</taxon>
        <taxon>Neognathae</taxon>
        <taxon>Neoaves</taxon>
        <taxon>Charadriiformes</taxon>
        <taxon>Scolopacidae</taxon>
        <taxon>Limosa</taxon>
    </lineage>
</organism>
<protein>
    <submittedName>
        <fullName evidence="1">Uncharacterized protein</fullName>
    </submittedName>
</protein>
<reference evidence="2" key="2">
    <citation type="submission" date="2017-12" db="EMBL/GenBank/DDBJ databases">
        <title>Genome sequence of the Bar-tailed Godwit (Limosa lapponica baueri).</title>
        <authorList>
            <person name="Lima N.C.B."/>
            <person name="Parody-Merino A.M."/>
            <person name="Battley P.F."/>
            <person name="Fidler A.E."/>
            <person name="Prosdocimi F."/>
        </authorList>
    </citation>
    <scope>NUCLEOTIDE SEQUENCE [LARGE SCALE GENOMIC DNA]</scope>
</reference>
<dbReference type="EMBL" id="KZ505872">
    <property type="protein sequence ID" value="PKU43774.1"/>
    <property type="molecule type" value="Genomic_DNA"/>
</dbReference>
<keyword evidence="2" id="KW-1185">Reference proteome</keyword>